<keyword evidence="2" id="KW-1185">Reference proteome</keyword>
<reference evidence="1" key="1">
    <citation type="submission" date="2019-04" db="EMBL/GenBank/DDBJ databases">
        <title>Genome assembly of Zosterops borbonicus 15179.</title>
        <authorList>
            <person name="Leroy T."/>
            <person name="Anselmetti Y."/>
            <person name="Tilak M.-K."/>
            <person name="Nabholz B."/>
        </authorList>
    </citation>
    <scope>NUCLEOTIDE SEQUENCE</scope>
    <source>
        <strain evidence="1">HGM_15179</strain>
        <tissue evidence="1">Muscle</tissue>
    </source>
</reference>
<protein>
    <submittedName>
        <fullName evidence="1">Uncharacterized protein</fullName>
    </submittedName>
</protein>
<organism evidence="1 2">
    <name type="scientific">Zosterops borbonicus</name>
    <dbReference type="NCBI Taxonomy" id="364589"/>
    <lineage>
        <taxon>Eukaryota</taxon>
        <taxon>Metazoa</taxon>
        <taxon>Chordata</taxon>
        <taxon>Craniata</taxon>
        <taxon>Vertebrata</taxon>
        <taxon>Euteleostomi</taxon>
        <taxon>Archelosauria</taxon>
        <taxon>Archosauria</taxon>
        <taxon>Dinosauria</taxon>
        <taxon>Saurischia</taxon>
        <taxon>Theropoda</taxon>
        <taxon>Coelurosauria</taxon>
        <taxon>Aves</taxon>
        <taxon>Neognathae</taxon>
        <taxon>Neoaves</taxon>
        <taxon>Telluraves</taxon>
        <taxon>Australaves</taxon>
        <taxon>Passeriformes</taxon>
        <taxon>Sylvioidea</taxon>
        <taxon>Zosteropidae</taxon>
        <taxon>Zosterops</taxon>
    </lineage>
</organism>
<gene>
    <name evidence="1" type="ORF">HGM15179_018011</name>
</gene>
<comment type="caution">
    <text evidence="1">The sequence shown here is derived from an EMBL/GenBank/DDBJ whole genome shotgun (WGS) entry which is preliminary data.</text>
</comment>
<dbReference type="EMBL" id="SWJQ01001159">
    <property type="protein sequence ID" value="TRZ09105.1"/>
    <property type="molecule type" value="Genomic_DNA"/>
</dbReference>
<dbReference type="Proteomes" id="UP000796761">
    <property type="component" value="Unassembled WGS sequence"/>
</dbReference>
<sequence length="184" mass="21169">MIPNIPGNPEFLERAQDPLDPNLESSWHFHHLEESESLRICTWRIPDPPDPNLENPWKFQDLGGLWIPQDPNLENSWKLQHILLIQNWKTPGNSKTWGTLDPSGSKPGKLLEVPTSGEFQTLLIQTRRIPDPPDPKPGEFQTLLIPTWRIPEPPDPKPGEFRIVLIPNLENSWKFQYVGNSRPS</sequence>
<evidence type="ECO:0000313" key="2">
    <source>
        <dbReference type="Proteomes" id="UP000796761"/>
    </source>
</evidence>
<accession>A0A8K1FZT9</accession>
<dbReference type="AlphaFoldDB" id="A0A8K1FZT9"/>
<proteinExistence type="predicted"/>
<name>A0A8K1FZT9_9PASS</name>
<evidence type="ECO:0000313" key="1">
    <source>
        <dbReference type="EMBL" id="TRZ09105.1"/>
    </source>
</evidence>